<proteinExistence type="predicted"/>
<comment type="caution">
    <text evidence="1">The sequence shown here is derived from an EMBL/GenBank/DDBJ whole genome shotgun (WGS) entry which is preliminary data.</text>
</comment>
<dbReference type="Proteomes" id="UP001163324">
    <property type="component" value="Chromosome 1"/>
</dbReference>
<evidence type="ECO:0000313" key="1">
    <source>
        <dbReference type="EMBL" id="KAI9903872.1"/>
    </source>
</evidence>
<organism evidence="1 2">
    <name type="scientific">Trichothecium roseum</name>
    <dbReference type="NCBI Taxonomy" id="47278"/>
    <lineage>
        <taxon>Eukaryota</taxon>
        <taxon>Fungi</taxon>
        <taxon>Dikarya</taxon>
        <taxon>Ascomycota</taxon>
        <taxon>Pezizomycotina</taxon>
        <taxon>Sordariomycetes</taxon>
        <taxon>Hypocreomycetidae</taxon>
        <taxon>Hypocreales</taxon>
        <taxon>Hypocreales incertae sedis</taxon>
        <taxon>Trichothecium</taxon>
    </lineage>
</organism>
<gene>
    <name evidence="1" type="ORF">N3K66_000401</name>
</gene>
<reference evidence="1" key="1">
    <citation type="submission" date="2022-10" db="EMBL/GenBank/DDBJ databases">
        <title>Complete Genome of Trichothecium roseum strain YXFP-22015, a Plant Pathogen Isolated from Citrus.</title>
        <authorList>
            <person name="Wang Y."/>
            <person name="Zhu L."/>
        </authorList>
    </citation>
    <scope>NUCLEOTIDE SEQUENCE</scope>
    <source>
        <strain evidence="1">YXFP-22015</strain>
    </source>
</reference>
<sequence length="382" mass="41775">MAIYNAVPPPPEYTNINDVSATPPPAQQQQQQQQQQSAAAAPPPTTSTPVANGAIDIDAWTIAALESLSVSPLARGTATSGTASLAIPIDATAAGEDGNGNRKSRAVAFAPDAEADVPRRPPSRRDSMKKREALLKGKEGSRQRRRWENDRLVGVPNAQPPLPSDWEVRPTHPTHRVPYQLAQFWDAGARQRAEDRGARLAAARKEQQRSRGTATGLRRGEVPRDLRESAKRTPAVASWVRSLEEPVRAFLRDRAAAAARVNGGDDREAGRSDSSSDDDSEKEEEIVFRGRRAAGAAGKWKTARREVERETVGEGVVFDSFGDGEAAAYKRWLTHSISDYYGLESRSVTLPDPSRKVVYVGFRKRDTGGSRQVPRPLWEICC</sequence>
<dbReference type="EMBL" id="CM047940">
    <property type="protein sequence ID" value="KAI9903872.1"/>
    <property type="molecule type" value="Genomic_DNA"/>
</dbReference>
<evidence type="ECO:0000313" key="2">
    <source>
        <dbReference type="Proteomes" id="UP001163324"/>
    </source>
</evidence>
<name>A0ACC0VBV9_9HYPO</name>
<accession>A0ACC0VBV9</accession>
<keyword evidence="2" id="KW-1185">Reference proteome</keyword>
<protein>
    <submittedName>
        <fullName evidence="1">Uncharacterized protein</fullName>
    </submittedName>
</protein>